<dbReference type="EMBL" id="SNRW01037456">
    <property type="protein sequence ID" value="KAA6353778.1"/>
    <property type="molecule type" value="Genomic_DNA"/>
</dbReference>
<organism evidence="2 3">
    <name type="scientific">Streblomastix strix</name>
    <dbReference type="NCBI Taxonomy" id="222440"/>
    <lineage>
        <taxon>Eukaryota</taxon>
        <taxon>Metamonada</taxon>
        <taxon>Preaxostyla</taxon>
        <taxon>Oxymonadida</taxon>
        <taxon>Streblomastigidae</taxon>
        <taxon>Streblomastix</taxon>
    </lineage>
</organism>
<reference evidence="2 3" key="1">
    <citation type="submission" date="2019-03" db="EMBL/GenBank/DDBJ databases">
        <title>Single cell metagenomics reveals metabolic interactions within the superorganism composed of flagellate Streblomastix strix and complex community of Bacteroidetes bacteria on its surface.</title>
        <authorList>
            <person name="Treitli S.C."/>
            <person name="Kolisko M."/>
            <person name="Husnik F."/>
            <person name="Keeling P."/>
            <person name="Hampl V."/>
        </authorList>
    </citation>
    <scope>NUCLEOTIDE SEQUENCE [LARGE SCALE GENOMIC DNA]</scope>
    <source>
        <strain evidence="2">ST1C</strain>
    </source>
</reference>
<protein>
    <submittedName>
        <fullName evidence="2">Uncharacterized protein</fullName>
    </submittedName>
</protein>
<accession>A0A5J4T6I3</accession>
<dbReference type="InterPro" id="IPR011990">
    <property type="entry name" value="TPR-like_helical_dom_sf"/>
</dbReference>
<feature type="compositionally biased region" description="Basic and acidic residues" evidence="1">
    <location>
        <begin position="1"/>
        <end position="17"/>
    </location>
</feature>
<dbReference type="OrthoDB" id="412781at2759"/>
<evidence type="ECO:0000256" key="1">
    <source>
        <dbReference type="SAM" id="MobiDB-lite"/>
    </source>
</evidence>
<evidence type="ECO:0000313" key="3">
    <source>
        <dbReference type="Proteomes" id="UP000324800"/>
    </source>
</evidence>
<feature type="region of interest" description="Disordered" evidence="1">
    <location>
        <begin position="1"/>
        <end position="25"/>
    </location>
</feature>
<dbReference type="AlphaFoldDB" id="A0A5J4T6I3"/>
<sequence length="117" mass="13784">MKKKNELDQLRKAENKQKIQQSSIQPTQKALQLAIDQCRILFEQSCSLALSSKIMKNLFSRFLDFEQKFGDAKHADHVKVLLSRYAQTRIEDQKKRCEEMGIKYEEEDKSSNEEDEQ</sequence>
<dbReference type="Proteomes" id="UP000324800">
    <property type="component" value="Unassembled WGS sequence"/>
</dbReference>
<evidence type="ECO:0000313" key="2">
    <source>
        <dbReference type="EMBL" id="KAA6353778.1"/>
    </source>
</evidence>
<name>A0A5J4T6I3_9EUKA</name>
<dbReference type="Gene3D" id="1.25.40.10">
    <property type="entry name" value="Tetratricopeptide repeat domain"/>
    <property type="match status" value="1"/>
</dbReference>
<proteinExistence type="predicted"/>
<comment type="caution">
    <text evidence="2">The sequence shown here is derived from an EMBL/GenBank/DDBJ whole genome shotgun (WGS) entry which is preliminary data.</text>
</comment>
<gene>
    <name evidence="2" type="ORF">EZS28_050695</name>
</gene>